<feature type="domain" description="Helix-turn-helix" evidence="1">
    <location>
        <begin position="9"/>
        <end position="55"/>
    </location>
</feature>
<dbReference type="Pfam" id="PF12728">
    <property type="entry name" value="HTH_17"/>
    <property type="match status" value="1"/>
</dbReference>
<dbReference type="EMBL" id="FXAG01000003">
    <property type="protein sequence ID" value="SMF04136.1"/>
    <property type="molecule type" value="Genomic_DNA"/>
</dbReference>
<evidence type="ECO:0000259" key="1">
    <source>
        <dbReference type="Pfam" id="PF12728"/>
    </source>
</evidence>
<dbReference type="GO" id="GO:0003677">
    <property type="term" value="F:DNA binding"/>
    <property type="evidence" value="ECO:0007669"/>
    <property type="project" value="InterPro"/>
</dbReference>
<name>A0A1Y6BCG3_9NEIS</name>
<dbReference type="NCBIfam" id="TIGR01764">
    <property type="entry name" value="excise"/>
    <property type="match status" value="1"/>
</dbReference>
<gene>
    <name evidence="2" type="ORF">SAMN02745746_00929</name>
</gene>
<protein>
    <submittedName>
        <fullName evidence="2">DNA binding domain-containing protein, excisionase family</fullName>
    </submittedName>
</protein>
<sequence length="70" mass="7762">MSIPKLAFRIPEAAEALGICRAQVYKLMDAGFLKFTKIGADRRIPLEEIQRLAKEGCPEIPAYVKKSGRG</sequence>
<evidence type="ECO:0000313" key="2">
    <source>
        <dbReference type="EMBL" id="SMF04136.1"/>
    </source>
</evidence>
<dbReference type="Proteomes" id="UP000192920">
    <property type="component" value="Unassembled WGS sequence"/>
</dbReference>
<dbReference type="STRING" id="1123014.SAMN02745746_00929"/>
<dbReference type="AlphaFoldDB" id="A0A1Y6BCG3"/>
<evidence type="ECO:0000313" key="3">
    <source>
        <dbReference type="Proteomes" id="UP000192920"/>
    </source>
</evidence>
<dbReference type="RefSeq" id="WP_085275259.1">
    <property type="nucleotide sequence ID" value="NZ_FXAG01000003.1"/>
</dbReference>
<keyword evidence="3" id="KW-1185">Reference proteome</keyword>
<reference evidence="3" key="1">
    <citation type="submission" date="2017-04" db="EMBL/GenBank/DDBJ databases">
        <authorList>
            <person name="Varghese N."/>
            <person name="Submissions S."/>
        </authorList>
    </citation>
    <scope>NUCLEOTIDE SEQUENCE [LARGE SCALE GENOMIC DNA]</scope>
    <source>
        <strain evidence="3">DSM 22618</strain>
    </source>
</reference>
<accession>A0A1Y6BCG3</accession>
<dbReference type="InterPro" id="IPR041657">
    <property type="entry name" value="HTH_17"/>
</dbReference>
<organism evidence="2 3">
    <name type="scientific">Pseudogulbenkiania subflava DSM 22618</name>
    <dbReference type="NCBI Taxonomy" id="1123014"/>
    <lineage>
        <taxon>Bacteria</taxon>
        <taxon>Pseudomonadati</taxon>
        <taxon>Pseudomonadota</taxon>
        <taxon>Betaproteobacteria</taxon>
        <taxon>Neisseriales</taxon>
        <taxon>Chromobacteriaceae</taxon>
        <taxon>Pseudogulbenkiania</taxon>
    </lineage>
</organism>
<dbReference type="InterPro" id="IPR010093">
    <property type="entry name" value="SinI_DNA-bd"/>
</dbReference>
<proteinExistence type="predicted"/>